<feature type="region of interest" description="Disordered" evidence="6">
    <location>
        <begin position="187"/>
        <end position="216"/>
    </location>
</feature>
<comment type="subcellular location">
    <subcellularLocation>
        <location evidence="1">Nucleus</location>
    </subcellularLocation>
</comment>
<evidence type="ECO:0000259" key="7">
    <source>
        <dbReference type="SMART" id="SM01370"/>
    </source>
</evidence>
<evidence type="ECO:0000256" key="3">
    <source>
        <dbReference type="ARBA" id="ARBA00023015"/>
    </source>
</evidence>
<comment type="similarity">
    <text evidence="2">Belongs to the TAF7 family.</text>
</comment>
<dbReference type="GO" id="GO:0005634">
    <property type="term" value="C:nucleus"/>
    <property type="evidence" value="ECO:0007669"/>
    <property type="project" value="UniProtKB-SubCell"/>
</dbReference>
<protein>
    <recommendedName>
        <fullName evidence="7">TAFII55 protein conserved region domain-containing protein</fullName>
    </recommendedName>
</protein>
<evidence type="ECO:0000313" key="9">
    <source>
        <dbReference type="Proteomes" id="UP001519460"/>
    </source>
</evidence>
<accession>A0ABD0J4L8</accession>
<evidence type="ECO:0000256" key="2">
    <source>
        <dbReference type="ARBA" id="ARBA00009368"/>
    </source>
</evidence>
<dbReference type="AlphaFoldDB" id="A0ABD0J4L8"/>
<evidence type="ECO:0000256" key="1">
    <source>
        <dbReference type="ARBA" id="ARBA00004123"/>
    </source>
</evidence>
<gene>
    <name evidence="8" type="ORF">BaRGS_00038840</name>
</gene>
<feature type="region of interest" description="Disordered" evidence="6">
    <location>
        <begin position="228"/>
        <end position="281"/>
    </location>
</feature>
<comment type="caution">
    <text evidence="8">The sequence shown here is derived from an EMBL/GenBank/DDBJ whole genome shotgun (WGS) entry which is preliminary data.</text>
</comment>
<evidence type="ECO:0000256" key="4">
    <source>
        <dbReference type="ARBA" id="ARBA00023163"/>
    </source>
</evidence>
<evidence type="ECO:0000313" key="8">
    <source>
        <dbReference type="EMBL" id="KAK7460725.1"/>
    </source>
</evidence>
<evidence type="ECO:0000256" key="6">
    <source>
        <dbReference type="SAM" id="MobiDB-lite"/>
    </source>
</evidence>
<feature type="domain" description="TAFII55 protein conserved region" evidence="7">
    <location>
        <begin position="20"/>
        <end position="176"/>
    </location>
</feature>
<dbReference type="Proteomes" id="UP001519460">
    <property type="component" value="Unassembled WGS sequence"/>
</dbReference>
<keyword evidence="5" id="KW-0539">Nucleus</keyword>
<proteinExistence type="inferred from homology"/>
<dbReference type="Pfam" id="PF04658">
    <property type="entry name" value="TAFII55_N"/>
    <property type="match status" value="1"/>
</dbReference>
<dbReference type="InterPro" id="IPR037817">
    <property type="entry name" value="TAF7"/>
</dbReference>
<sequence>MSLKSAPKKKEGGSDTAFDLEQQFILRLPPGPAEMLRQDVQSGSITLKDKLSIELDPDMRHGHVRYDNYIFNAKLMDMPCIIESLKTVDKKTFYKTADISQMLVCSTDEDVNVEETESPKKKDKDRRYLCNQGITPPLKNVRKRRFRKTLKKKYMDQPELEKEVRRLFRYDAEAIDVKWEVLAEDEKPLSDADQTSGHVEASGTVTNTGGSLRRTDTSVSMDVASFFGELSSSEDEEDKDVNIMDSDDASRDPYTPRMGDTSMERAASESQGMEADADTAELQEKLNELVQQLEEIREKRLELESQMAEEDNDMMRYEILSSMLNQG</sequence>
<dbReference type="CDD" id="cd08047">
    <property type="entry name" value="TAF7"/>
    <property type="match status" value="1"/>
</dbReference>
<reference evidence="8 9" key="1">
    <citation type="journal article" date="2023" name="Sci. Data">
        <title>Genome assembly of the Korean intertidal mud-creeper Batillaria attramentaria.</title>
        <authorList>
            <person name="Patra A.K."/>
            <person name="Ho P.T."/>
            <person name="Jun S."/>
            <person name="Lee S.J."/>
            <person name="Kim Y."/>
            <person name="Won Y.J."/>
        </authorList>
    </citation>
    <scope>NUCLEOTIDE SEQUENCE [LARGE SCALE GENOMIC DNA]</scope>
    <source>
        <strain evidence="8">Wonlab-2016</strain>
    </source>
</reference>
<keyword evidence="9" id="KW-1185">Reference proteome</keyword>
<keyword evidence="3" id="KW-0805">Transcription regulation</keyword>
<feature type="compositionally biased region" description="Polar residues" evidence="6">
    <location>
        <begin position="192"/>
        <end position="210"/>
    </location>
</feature>
<name>A0ABD0J4L8_9CAEN</name>
<dbReference type="InterPro" id="IPR006751">
    <property type="entry name" value="TAFII55_prot_cons_reg"/>
</dbReference>
<dbReference type="PANTHER" id="PTHR12228:SF0">
    <property type="entry name" value="TATA-BOX BINDING PROTEIN ASSOCIATED FACTOR 7"/>
    <property type="match status" value="1"/>
</dbReference>
<organism evidence="8 9">
    <name type="scientific">Batillaria attramentaria</name>
    <dbReference type="NCBI Taxonomy" id="370345"/>
    <lineage>
        <taxon>Eukaryota</taxon>
        <taxon>Metazoa</taxon>
        <taxon>Spiralia</taxon>
        <taxon>Lophotrochozoa</taxon>
        <taxon>Mollusca</taxon>
        <taxon>Gastropoda</taxon>
        <taxon>Caenogastropoda</taxon>
        <taxon>Sorbeoconcha</taxon>
        <taxon>Cerithioidea</taxon>
        <taxon>Batillariidae</taxon>
        <taxon>Batillaria</taxon>
    </lineage>
</organism>
<dbReference type="EMBL" id="JACVVK020000647">
    <property type="protein sequence ID" value="KAK7460725.1"/>
    <property type="molecule type" value="Genomic_DNA"/>
</dbReference>
<keyword evidence="4" id="KW-0804">Transcription</keyword>
<dbReference type="PANTHER" id="PTHR12228">
    <property type="entry name" value="TRANSCRIPTION INITIATION FACTOR TFIID 55 KD SUBUNIT-RELATED"/>
    <property type="match status" value="1"/>
</dbReference>
<evidence type="ECO:0000256" key="5">
    <source>
        <dbReference type="ARBA" id="ARBA00023242"/>
    </source>
</evidence>
<dbReference type="SMART" id="SM01370">
    <property type="entry name" value="TAFII55_N"/>
    <property type="match status" value="1"/>
</dbReference>